<reference evidence="2 3" key="1">
    <citation type="submission" date="2019-03" db="EMBL/GenBank/DDBJ databases">
        <title>Sequencing the genomes of 1000 actinobacteria strains.</title>
        <authorList>
            <person name="Klenk H.-P."/>
        </authorList>
    </citation>
    <scope>NUCLEOTIDE SEQUENCE [LARGE SCALE GENOMIC DNA]</scope>
    <source>
        <strain evidence="2 3">DSM 43805</strain>
    </source>
</reference>
<dbReference type="PIRSF" id="PIRSF014899">
    <property type="entry name" value="UCP014899"/>
    <property type="match status" value="1"/>
</dbReference>
<dbReference type="InterPro" id="IPR019261">
    <property type="entry name" value="PARG_cat_microbial"/>
</dbReference>
<protein>
    <submittedName>
        <fullName evidence="2">Uncharacterized protein (TIGR02452 family)</fullName>
    </submittedName>
</protein>
<dbReference type="Pfam" id="PF10021">
    <property type="entry name" value="PARG_cat_microb"/>
    <property type="match status" value="1"/>
</dbReference>
<accession>A0A4R6JBW9</accession>
<proteinExistence type="predicted"/>
<dbReference type="PANTHER" id="PTHR35596:SF1">
    <property type="entry name" value="MICROBIAL-TYPE PARG CATALYTIC DOMAIN-CONTAINING PROTEIN"/>
    <property type="match status" value="1"/>
</dbReference>
<dbReference type="InterPro" id="IPR043472">
    <property type="entry name" value="Macro_dom-like"/>
</dbReference>
<dbReference type="NCBIfam" id="TIGR02452">
    <property type="entry name" value="TIGR02452 family protein"/>
    <property type="match status" value="1"/>
</dbReference>
<dbReference type="InterPro" id="IPR012664">
    <property type="entry name" value="CHP02452"/>
</dbReference>
<evidence type="ECO:0000313" key="3">
    <source>
        <dbReference type="Proteomes" id="UP000294901"/>
    </source>
</evidence>
<dbReference type="SUPFAM" id="SSF52949">
    <property type="entry name" value="Macro domain-like"/>
    <property type="match status" value="1"/>
</dbReference>
<evidence type="ECO:0000313" key="2">
    <source>
        <dbReference type="EMBL" id="TDO33042.1"/>
    </source>
</evidence>
<dbReference type="PANTHER" id="PTHR35596">
    <property type="entry name" value="DUF2263 DOMAIN-CONTAINING PROTEIN"/>
    <property type="match status" value="1"/>
</dbReference>
<dbReference type="Gene3D" id="3.40.220.10">
    <property type="entry name" value="Leucine Aminopeptidase, subunit E, domain 1"/>
    <property type="match status" value="1"/>
</dbReference>
<sequence>MSSAAAELSYLVAVIGAGRHDAGVSSRLRAIARETVEIAERGGYAGVSLGDQVSRSVAGTRLYGPDEEIVVPPPVDGPPVVRVSNESTLAATRRLGDDLACLVFASARNPGGGFLNGAKAQEESVARSSALYPTLLAAGDFYAWHRARPELTYSDRVIYSPRVPVFRDDRGELLPDAYPVSFLTAAAPNRAAIARNQPERLPEVPAILARRARRVLRVAAGNGHRRLVLGAWGCGVFGNDPLEVVDAFAGALEASPWFEEVTFAVLDRERDTPTYAAFTRLSTA</sequence>
<feature type="domain" description="Microbial-type PARG catalytic" evidence="1">
    <location>
        <begin position="32"/>
        <end position="168"/>
    </location>
</feature>
<organism evidence="2 3">
    <name type="scientific">Paractinoplanes brasiliensis</name>
    <dbReference type="NCBI Taxonomy" id="52695"/>
    <lineage>
        <taxon>Bacteria</taxon>
        <taxon>Bacillati</taxon>
        <taxon>Actinomycetota</taxon>
        <taxon>Actinomycetes</taxon>
        <taxon>Micromonosporales</taxon>
        <taxon>Micromonosporaceae</taxon>
        <taxon>Paractinoplanes</taxon>
    </lineage>
</organism>
<gene>
    <name evidence="2" type="ORF">C8E87_8523</name>
</gene>
<name>A0A4R6JBW9_9ACTN</name>
<evidence type="ECO:0000259" key="1">
    <source>
        <dbReference type="Pfam" id="PF10021"/>
    </source>
</evidence>
<dbReference type="Proteomes" id="UP000294901">
    <property type="component" value="Unassembled WGS sequence"/>
</dbReference>
<dbReference type="EMBL" id="SNWR01000002">
    <property type="protein sequence ID" value="TDO33042.1"/>
    <property type="molecule type" value="Genomic_DNA"/>
</dbReference>
<keyword evidence="3" id="KW-1185">Reference proteome</keyword>
<comment type="caution">
    <text evidence="2">The sequence shown here is derived from an EMBL/GenBank/DDBJ whole genome shotgun (WGS) entry which is preliminary data.</text>
</comment>
<dbReference type="AlphaFoldDB" id="A0A4R6JBW9"/>